<dbReference type="GO" id="GO:0005886">
    <property type="term" value="C:plasma membrane"/>
    <property type="evidence" value="ECO:0007669"/>
    <property type="project" value="TreeGrafter"/>
</dbReference>
<dbReference type="PRINTS" id="PR01130">
    <property type="entry name" value="DERENTRNSPRT"/>
</dbReference>
<evidence type="ECO:0000256" key="7">
    <source>
        <dbReference type="SAM" id="Phobius"/>
    </source>
</evidence>
<sequence>MDNSDQESSTLLLSPSETSNAPKDRLKFVYAIFYLLGIGTMLPWNFFINGKHYFMYKLRNTTLPTNFTHYDEPKYETEFQVSFESYLAIAAMLPTVLFMFLNAVATRLIRLRIRMVIAAVTMILIFAVTLTFVILDTDRWQVEFFAITLVCIVIMNAASAVLQGGVFGLASMFPPKYSQSVMAGQGMGGTLAAVANIISIAATKNASQSGLFYFTIALVVLLMALVAYLVLPCIKFARYHTDRNFRQTISSNDEDNTVDTSEDLNSISFSGSNSTPLLRVFRMISKYAFSVSIIFFVTLACFPAITSSIAPALRKEGNRTVLVKDEWRRKYFTPVICFLLFNVFDLVGRTIAGFYQWPKFKSNLLPLFCILRIGFIPLFVFCNVQPRLYLVTYLFQNDVAPAVIMVFFALSNGYLSTLCMMYGPMNANEEDEETAGALMPFFLALGLSAGSFFSFLLLHYMI</sequence>
<comment type="caution">
    <text evidence="8">The sequence shown here is derived from an EMBL/GenBank/DDBJ whole genome shotgun (WGS) entry which is preliminary data.</text>
</comment>
<comment type="subcellular location">
    <subcellularLocation>
        <location evidence="1">Membrane</location>
        <topology evidence="1">Multi-pass membrane protein</topology>
    </subcellularLocation>
</comment>
<evidence type="ECO:0000256" key="5">
    <source>
        <dbReference type="ARBA" id="ARBA00022989"/>
    </source>
</evidence>
<dbReference type="Proteomes" id="UP000549394">
    <property type="component" value="Unassembled WGS sequence"/>
</dbReference>
<evidence type="ECO:0000313" key="8">
    <source>
        <dbReference type="EMBL" id="CAD5110857.1"/>
    </source>
</evidence>
<evidence type="ECO:0000256" key="4">
    <source>
        <dbReference type="ARBA" id="ARBA00022692"/>
    </source>
</evidence>
<feature type="transmembrane region" description="Helical" evidence="7">
    <location>
        <begin position="287"/>
        <end position="311"/>
    </location>
</feature>
<evidence type="ECO:0000313" key="9">
    <source>
        <dbReference type="Proteomes" id="UP000549394"/>
    </source>
</evidence>
<feature type="transmembrane region" description="Helical" evidence="7">
    <location>
        <begin position="147"/>
        <end position="169"/>
    </location>
</feature>
<feature type="transmembrane region" description="Helical" evidence="7">
    <location>
        <begin position="28"/>
        <end position="48"/>
    </location>
</feature>
<dbReference type="PANTHER" id="PTHR10332">
    <property type="entry name" value="EQUILIBRATIVE NUCLEOSIDE TRANSPORTER"/>
    <property type="match status" value="1"/>
</dbReference>
<keyword evidence="9" id="KW-1185">Reference proteome</keyword>
<evidence type="ECO:0000256" key="6">
    <source>
        <dbReference type="ARBA" id="ARBA00023136"/>
    </source>
</evidence>
<dbReference type="OrthoDB" id="46396at2759"/>
<dbReference type="PANTHER" id="PTHR10332:SF88">
    <property type="entry name" value="EQUILIBRATIVE NUCLEOSIDE TRANSPORTER 1, ISOFORM A"/>
    <property type="match status" value="1"/>
</dbReference>
<feature type="transmembrane region" description="Helical" evidence="7">
    <location>
        <begin position="401"/>
        <end position="423"/>
    </location>
</feature>
<feature type="transmembrane region" description="Helical" evidence="7">
    <location>
        <begin position="116"/>
        <end position="135"/>
    </location>
</feature>
<dbReference type="Pfam" id="PF01733">
    <property type="entry name" value="Nucleoside_tran"/>
    <property type="match status" value="1"/>
</dbReference>
<dbReference type="InterPro" id="IPR002259">
    <property type="entry name" value="Eqnu_transpt"/>
</dbReference>
<dbReference type="SUPFAM" id="SSF103473">
    <property type="entry name" value="MFS general substrate transporter"/>
    <property type="match status" value="1"/>
</dbReference>
<proteinExistence type="inferred from homology"/>
<gene>
    <name evidence="8" type="ORF">DGYR_LOCUS215</name>
</gene>
<keyword evidence="3" id="KW-0813">Transport</keyword>
<evidence type="ECO:0000256" key="2">
    <source>
        <dbReference type="ARBA" id="ARBA00007965"/>
    </source>
</evidence>
<feature type="transmembrane region" description="Helical" evidence="7">
    <location>
        <begin position="435"/>
        <end position="461"/>
    </location>
</feature>
<keyword evidence="5 7" id="KW-1133">Transmembrane helix</keyword>
<dbReference type="NCBIfam" id="TIGR00939">
    <property type="entry name" value="2a57"/>
    <property type="match status" value="1"/>
</dbReference>
<feature type="transmembrane region" description="Helical" evidence="7">
    <location>
        <begin position="364"/>
        <end position="381"/>
    </location>
</feature>
<protein>
    <submittedName>
        <fullName evidence="8">DgyrCDS223</fullName>
    </submittedName>
</protein>
<keyword evidence="4 7" id="KW-0812">Transmembrane</keyword>
<dbReference type="InterPro" id="IPR036259">
    <property type="entry name" value="MFS_trans_sf"/>
</dbReference>
<dbReference type="InterPro" id="IPR034764">
    <property type="entry name" value="ENT1/ENT2"/>
</dbReference>
<dbReference type="EMBL" id="CAJFCJ010000001">
    <property type="protein sequence ID" value="CAD5110857.1"/>
    <property type="molecule type" value="Genomic_DNA"/>
</dbReference>
<evidence type="ECO:0000256" key="3">
    <source>
        <dbReference type="ARBA" id="ARBA00022448"/>
    </source>
</evidence>
<feature type="transmembrane region" description="Helical" evidence="7">
    <location>
        <begin position="211"/>
        <end position="231"/>
    </location>
</feature>
<feature type="transmembrane region" description="Helical" evidence="7">
    <location>
        <begin position="85"/>
        <end position="104"/>
    </location>
</feature>
<evidence type="ECO:0000256" key="1">
    <source>
        <dbReference type="ARBA" id="ARBA00004141"/>
    </source>
</evidence>
<name>A0A7I8V5N3_9ANNE</name>
<dbReference type="AlphaFoldDB" id="A0A7I8V5N3"/>
<feature type="transmembrane region" description="Helical" evidence="7">
    <location>
        <begin position="181"/>
        <end position="199"/>
    </location>
</feature>
<reference evidence="8 9" key="1">
    <citation type="submission" date="2020-08" db="EMBL/GenBank/DDBJ databases">
        <authorList>
            <person name="Hejnol A."/>
        </authorList>
    </citation>
    <scope>NUCLEOTIDE SEQUENCE [LARGE SCALE GENOMIC DNA]</scope>
</reference>
<keyword evidence="6 7" id="KW-0472">Membrane</keyword>
<organism evidence="8 9">
    <name type="scientific">Dimorphilus gyrociliatus</name>
    <dbReference type="NCBI Taxonomy" id="2664684"/>
    <lineage>
        <taxon>Eukaryota</taxon>
        <taxon>Metazoa</taxon>
        <taxon>Spiralia</taxon>
        <taxon>Lophotrochozoa</taxon>
        <taxon>Annelida</taxon>
        <taxon>Polychaeta</taxon>
        <taxon>Polychaeta incertae sedis</taxon>
        <taxon>Dinophilidae</taxon>
        <taxon>Dimorphilus</taxon>
    </lineage>
</organism>
<dbReference type="GO" id="GO:0015213">
    <property type="term" value="F:uridine transmembrane transporter activity"/>
    <property type="evidence" value="ECO:0007669"/>
    <property type="project" value="UniProtKB-ARBA"/>
</dbReference>
<accession>A0A7I8V5N3</accession>
<feature type="transmembrane region" description="Helical" evidence="7">
    <location>
        <begin position="331"/>
        <end position="352"/>
    </location>
</feature>
<comment type="similarity">
    <text evidence="2">Belongs to the SLC29A/ENT transporter (TC 2.A.57) family.</text>
</comment>
<dbReference type="PIRSF" id="PIRSF016379">
    <property type="entry name" value="ENT"/>
    <property type="match status" value="1"/>
</dbReference>